<dbReference type="InterPro" id="IPR036551">
    <property type="entry name" value="Flavin_trans-like"/>
</dbReference>
<evidence type="ECO:0000256" key="5">
    <source>
        <dbReference type="HAMAP-Rule" id="MF_01984"/>
    </source>
</evidence>
<comment type="catalytic activity">
    <reaction evidence="5">
        <text>dimethylallyl phosphate + FMNH2 = prenylated FMNH2 + phosphate</text>
        <dbReference type="Rhea" id="RHEA:37743"/>
        <dbReference type="ChEBI" id="CHEBI:43474"/>
        <dbReference type="ChEBI" id="CHEBI:57618"/>
        <dbReference type="ChEBI" id="CHEBI:87467"/>
        <dbReference type="ChEBI" id="CHEBI:88052"/>
        <dbReference type="EC" id="2.5.1.129"/>
    </reaction>
</comment>
<comment type="similarity">
    <text evidence="5">Belongs to the UbiX/PAD1 family.</text>
</comment>
<name>A0ABW9HAZ9_9PSED</name>
<evidence type="ECO:0000256" key="4">
    <source>
        <dbReference type="ARBA" id="ARBA00022679"/>
    </source>
</evidence>
<feature type="binding site" evidence="5">
    <location>
        <position position="124"/>
    </location>
    <ligand>
        <name>FMN</name>
        <dbReference type="ChEBI" id="CHEBI:58210"/>
    </ligand>
</feature>
<accession>A0ABW9HAZ9</accession>
<dbReference type="Pfam" id="PF02441">
    <property type="entry name" value="Flavoprotein"/>
    <property type="match status" value="1"/>
</dbReference>
<evidence type="ECO:0000313" key="8">
    <source>
        <dbReference type="EMBL" id="MFM9518457.1"/>
    </source>
</evidence>
<keyword evidence="4 5" id="KW-0808">Transferase</keyword>
<dbReference type="SUPFAM" id="SSF52507">
    <property type="entry name" value="Homo-oligomeric flavin-containing Cys decarboxylases, HFCD"/>
    <property type="match status" value="1"/>
</dbReference>
<feature type="binding site" evidence="5">
    <location>
        <position position="154"/>
    </location>
    <ligand>
        <name>dimethylallyl phosphate</name>
        <dbReference type="ChEBI" id="CHEBI:88052"/>
    </ligand>
</feature>
<dbReference type="InterPro" id="IPR004507">
    <property type="entry name" value="UbiX-like"/>
</dbReference>
<dbReference type="Gene3D" id="3.40.50.1950">
    <property type="entry name" value="Flavin prenyltransferase-like"/>
    <property type="match status" value="1"/>
</dbReference>
<comment type="function">
    <text evidence="5">Flavin prenyltransferase that catalyzes the synthesis of the prenylated FMN cofactor (prenyl-FMN) for 4-hydroxy-3-polyprenylbenzoic acid decarboxylase UbiD. The prenyltransferase is metal-independent and links a dimethylallyl moiety from dimethylallyl monophosphate (DMAP) to the flavin N5 and C6 atoms of FMN.</text>
</comment>
<feature type="domain" description="Flavoprotein" evidence="7">
    <location>
        <begin position="5"/>
        <end position="173"/>
    </location>
</feature>
<feature type="binding site" evidence="5">
    <location>
        <position position="170"/>
    </location>
    <ligand>
        <name>dimethylallyl phosphate</name>
        <dbReference type="ChEBI" id="CHEBI:88052"/>
    </ligand>
</feature>
<feature type="binding site" evidence="5">
    <location>
        <begin position="12"/>
        <end position="14"/>
    </location>
    <ligand>
        <name>FMN</name>
        <dbReference type="ChEBI" id="CHEBI:58210"/>
    </ligand>
</feature>
<dbReference type="EC" id="2.5.1.129" evidence="5"/>
<comment type="caution">
    <text evidence="5">Lacks conserved residue(s) required for the propagation of feature annotation.</text>
</comment>
<dbReference type="PANTHER" id="PTHR43374:SF1">
    <property type="entry name" value="FLAVIN PRENYLTRANSFERASE PAD1, MITOCHONDRIAL"/>
    <property type="match status" value="1"/>
</dbReference>
<dbReference type="RefSeq" id="WP_056727739.1">
    <property type="nucleotide sequence ID" value="NZ_CP178857.1"/>
</dbReference>
<evidence type="ECO:0000256" key="1">
    <source>
        <dbReference type="ARBA" id="ARBA00022602"/>
    </source>
</evidence>
<evidence type="ECO:0000259" key="7">
    <source>
        <dbReference type="Pfam" id="PF02441"/>
    </source>
</evidence>
<keyword evidence="2 5" id="KW-0285">Flavoprotein</keyword>
<reference evidence="8 9" key="1">
    <citation type="submission" date="2024-12" db="EMBL/GenBank/DDBJ databases">
        <title>Pseudomonas species isolated from Lotus nodules promote plant growth.</title>
        <authorList>
            <person name="Yu Y.-H."/>
            <person name="Kurtenbach J."/>
            <person name="Crosbie D."/>
            <person name="Brachmann A."/>
            <person name="Marin M."/>
        </authorList>
    </citation>
    <scope>NUCLEOTIDE SEQUENCE [LARGE SCALE GENOMIC DNA]</scope>
    <source>
        <strain evidence="8 9">PLb12A</strain>
    </source>
</reference>
<feature type="binding site" evidence="5">
    <location>
        <begin position="89"/>
        <end position="92"/>
    </location>
    <ligand>
        <name>FMN</name>
        <dbReference type="ChEBI" id="CHEBI:58210"/>
    </ligand>
</feature>
<gene>
    <name evidence="5" type="primary">ubiX</name>
    <name evidence="8" type="ORF">ACKKH4_14525</name>
</gene>
<evidence type="ECO:0000256" key="3">
    <source>
        <dbReference type="ARBA" id="ARBA00022643"/>
    </source>
</evidence>
<feature type="binding site" evidence="5">
    <location>
        <position position="38"/>
    </location>
    <ligand>
        <name>FMN</name>
        <dbReference type="ChEBI" id="CHEBI:58210"/>
    </ligand>
</feature>
<dbReference type="NCBIfam" id="NF004685">
    <property type="entry name" value="PRK06029.1"/>
    <property type="match status" value="1"/>
</dbReference>
<evidence type="ECO:0000256" key="2">
    <source>
        <dbReference type="ARBA" id="ARBA00022630"/>
    </source>
</evidence>
<keyword evidence="9" id="KW-1185">Reference proteome</keyword>
<evidence type="ECO:0000256" key="6">
    <source>
        <dbReference type="SAM" id="MobiDB-lite"/>
    </source>
</evidence>
<organism evidence="8 9">
    <name type="scientific">Pseudomonas monachiensis</name>
    <dbReference type="NCBI Taxonomy" id="3060212"/>
    <lineage>
        <taxon>Bacteria</taxon>
        <taxon>Pseudomonadati</taxon>
        <taxon>Pseudomonadota</taxon>
        <taxon>Gammaproteobacteria</taxon>
        <taxon>Pseudomonadales</taxon>
        <taxon>Pseudomonadaceae</taxon>
        <taxon>Pseudomonas</taxon>
    </lineage>
</organism>
<proteinExistence type="inferred from homology"/>
<dbReference type="Proteomes" id="UP001631987">
    <property type="component" value="Unassembled WGS sequence"/>
</dbReference>
<dbReference type="HAMAP" id="MF_01984">
    <property type="entry name" value="ubiX_pad"/>
    <property type="match status" value="1"/>
</dbReference>
<evidence type="ECO:0000313" key="9">
    <source>
        <dbReference type="Proteomes" id="UP001631987"/>
    </source>
</evidence>
<sequence length="209" mass="22393">MNRQRMVVGISGASGFIYGVRLLQLLAELNIETHLVISRAALLTMAHETDYKLADVTALASHYHRADDVAAGIASGSFRCLGMVVAPCSMRTLAEIATGTSSGLIGRAADVTLKERRTLVLMARETPLTLAHLRNMTAITEMGGIIAPPVPAFYARPQDLAQMVDHSLGRVLDLFGLDAGTARRWREHPTPCGSELARDSGGSVRINAS</sequence>
<dbReference type="NCBIfam" id="TIGR00421">
    <property type="entry name" value="ubiX_pad"/>
    <property type="match status" value="1"/>
</dbReference>
<dbReference type="InterPro" id="IPR003382">
    <property type="entry name" value="Flavoprotein"/>
</dbReference>
<dbReference type="EMBL" id="JBJVNW010000006">
    <property type="protein sequence ID" value="MFM9518457.1"/>
    <property type="molecule type" value="Genomic_DNA"/>
</dbReference>
<keyword evidence="3 5" id="KW-0288">FMN</keyword>
<feature type="region of interest" description="Disordered" evidence="6">
    <location>
        <begin position="188"/>
        <end position="209"/>
    </location>
</feature>
<protein>
    <recommendedName>
        <fullName evidence="5">Flavin prenyltransferase UbiX</fullName>
        <ecNumber evidence="5">2.5.1.129</ecNumber>
    </recommendedName>
</protein>
<comment type="caution">
    <text evidence="8">The sequence shown here is derived from an EMBL/GenBank/DDBJ whole genome shotgun (WGS) entry which is preliminary data.</text>
</comment>
<dbReference type="PANTHER" id="PTHR43374">
    <property type="entry name" value="FLAVIN PRENYLTRANSFERASE"/>
    <property type="match status" value="1"/>
</dbReference>
<keyword evidence="1 5" id="KW-0637">Prenyltransferase</keyword>